<sequence>KRKIKEKIDSGCFEHDACGGKTSGLREREIPMAYKPIHVNCYIARACIEDWNCQKTAQLVCMKRLFNNIELVRLVAGRCW</sequence>
<proteinExistence type="predicted"/>
<feature type="non-terminal residue" evidence="1">
    <location>
        <position position="80"/>
    </location>
</feature>
<reference evidence="1" key="1">
    <citation type="submission" date="2014-12" db="EMBL/GenBank/DDBJ databases">
        <title>Insight into the proteome of Arion vulgaris.</title>
        <authorList>
            <person name="Aradska J."/>
            <person name="Bulat T."/>
            <person name="Smidak R."/>
            <person name="Sarate P."/>
            <person name="Gangsoo J."/>
            <person name="Sialana F."/>
            <person name="Bilban M."/>
            <person name="Lubec G."/>
        </authorList>
    </citation>
    <scope>NUCLEOTIDE SEQUENCE</scope>
    <source>
        <tissue evidence="1">Skin</tissue>
    </source>
</reference>
<evidence type="ECO:0000313" key="1">
    <source>
        <dbReference type="EMBL" id="CEK92517.1"/>
    </source>
</evidence>
<gene>
    <name evidence="1" type="primary">ORF188739</name>
</gene>
<accession>A0A0B7BI13</accession>
<dbReference type="AlphaFoldDB" id="A0A0B7BI13"/>
<feature type="non-terminal residue" evidence="1">
    <location>
        <position position="1"/>
    </location>
</feature>
<organism evidence="1">
    <name type="scientific">Arion vulgaris</name>
    <dbReference type="NCBI Taxonomy" id="1028688"/>
    <lineage>
        <taxon>Eukaryota</taxon>
        <taxon>Metazoa</taxon>
        <taxon>Spiralia</taxon>
        <taxon>Lophotrochozoa</taxon>
        <taxon>Mollusca</taxon>
        <taxon>Gastropoda</taxon>
        <taxon>Heterobranchia</taxon>
        <taxon>Euthyneura</taxon>
        <taxon>Panpulmonata</taxon>
        <taxon>Eupulmonata</taxon>
        <taxon>Stylommatophora</taxon>
        <taxon>Helicina</taxon>
        <taxon>Arionoidea</taxon>
        <taxon>Arionidae</taxon>
        <taxon>Arion</taxon>
    </lineage>
</organism>
<name>A0A0B7BI13_9EUPU</name>
<protein>
    <submittedName>
        <fullName evidence="1">Uncharacterized protein</fullName>
    </submittedName>
</protein>
<dbReference type="EMBL" id="HACG01045652">
    <property type="protein sequence ID" value="CEK92517.1"/>
    <property type="molecule type" value="Transcribed_RNA"/>
</dbReference>